<sequence length="89" mass="10024">MGNSRTRARTGYNHGYLIRAPGTVAPVQIFAYFNPSFGSHMRENAQFAWARSTLGMDCPGTDLYRIGGWLCGHTLLRIILRLSYDTNLE</sequence>
<evidence type="ECO:0000313" key="1">
    <source>
        <dbReference type="EMBL" id="DAA02954.1"/>
    </source>
</evidence>
<gene>
    <name evidence="1" type="ORF">HDC09886</name>
</gene>
<reference evidence="1" key="1">
    <citation type="journal article" date="2003" name="Genome Biol.">
        <title>An integrated gene annotation and transcriptional profiling approach towards the full gene content of the Drosophila genome.</title>
        <authorList>
            <person name="Hild M."/>
            <person name="Beckmann B."/>
            <person name="Haas S.A."/>
            <person name="Koch B."/>
            <person name="Solovyev V."/>
            <person name="Busold C."/>
            <person name="Fellenberg K."/>
            <person name="Boutros M."/>
            <person name="Vingron M."/>
            <person name="Sauer F."/>
            <person name="Hoheisel J.D."/>
            <person name="Paro R."/>
        </authorList>
    </citation>
    <scope>NUCLEOTIDE SEQUENCE</scope>
</reference>
<name>Q6ILA7_DROME</name>
<proteinExistence type="predicted"/>
<dbReference type="EMBL" id="BK002109">
    <property type="protein sequence ID" value="DAA02954.1"/>
    <property type="molecule type" value="Genomic_DNA"/>
</dbReference>
<protein>
    <submittedName>
        <fullName evidence="1">HDC09886</fullName>
    </submittedName>
</protein>
<accession>Q6ILA7</accession>
<organism evidence="1">
    <name type="scientific">Drosophila melanogaster</name>
    <name type="common">Fruit fly</name>
    <dbReference type="NCBI Taxonomy" id="7227"/>
    <lineage>
        <taxon>Eukaryota</taxon>
        <taxon>Metazoa</taxon>
        <taxon>Ecdysozoa</taxon>
        <taxon>Arthropoda</taxon>
        <taxon>Hexapoda</taxon>
        <taxon>Insecta</taxon>
        <taxon>Pterygota</taxon>
        <taxon>Neoptera</taxon>
        <taxon>Endopterygota</taxon>
        <taxon>Diptera</taxon>
        <taxon>Brachycera</taxon>
        <taxon>Muscomorpha</taxon>
        <taxon>Ephydroidea</taxon>
        <taxon>Drosophilidae</taxon>
        <taxon>Drosophila</taxon>
        <taxon>Sophophora</taxon>
    </lineage>
</organism>
<dbReference type="AlphaFoldDB" id="Q6ILA7"/>